<dbReference type="Gene3D" id="3.30.360.10">
    <property type="entry name" value="Dihydrodipicolinate Reductase, domain 2"/>
    <property type="match status" value="1"/>
</dbReference>
<proteinExistence type="inferred from homology"/>
<evidence type="ECO:0000259" key="4">
    <source>
        <dbReference type="Pfam" id="PF02894"/>
    </source>
</evidence>
<dbReference type="InterPro" id="IPR036291">
    <property type="entry name" value="NAD(P)-bd_dom_sf"/>
</dbReference>
<evidence type="ECO:0000313" key="7">
    <source>
        <dbReference type="Proteomes" id="UP000004982"/>
    </source>
</evidence>
<dbReference type="GO" id="GO:0000166">
    <property type="term" value="F:nucleotide binding"/>
    <property type="evidence" value="ECO:0007669"/>
    <property type="project" value="InterPro"/>
</dbReference>
<dbReference type="EMBL" id="CP094241">
    <property type="protein sequence ID" value="UNV85834.1"/>
    <property type="molecule type" value="Genomic_DNA"/>
</dbReference>
<reference evidence="5 7" key="1">
    <citation type="submission" date="2011-05" db="EMBL/GenBank/DDBJ databases">
        <authorList>
            <person name="Muzny D."/>
            <person name="Qin X."/>
            <person name="Deng J."/>
            <person name="Jiang H."/>
            <person name="Liu Y."/>
            <person name="Qu J."/>
            <person name="Song X.-Z."/>
            <person name="Zhang L."/>
            <person name="Thornton R."/>
            <person name="Coyle M."/>
            <person name="Francisco L."/>
            <person name="Jackson L."/>
            <person name="Javaid M."/>
            <person name="Korchina V."/>
            <person name="Kovar C."/>
            <person name="Mata R."/>
            <person name="Mathew T."/>
            <person name="Ngo R."/>
            <person name="Nguyen L."/>
            <person name="Nguyen N."/>
            <person name="Okwuonu G."/>
            <person name="Ongeri F."/>
            <person name="Pham C."/>
            <person name="Simmons D."/>
            <person name="Wilczek-Boney K."/>
            <person name="Hale W."/>
            <person name="Jakkamsetti A."/>
            <person name="Pham P."/>
            <person name="Ruth R."/>
            <person name="San Lucas F."/>
            <person name="Warren J."/>
            <person name="Zhang J."/>
            <person name="Zhao Z."/>
            <person name="Zhou C."/>
            <person name="Zhu D."/>
            <person name="Lee S."/>
            <person name="Bess C."/>
            <person name="Blankenburg K."/>
            <person name="Forbes L."/>
            <person name="Fu Q."/>
            <person name="Gubbala S."/>
            <person name="Hirani K."/>
            <person name="Jayaseelan J.C."/>
            <person name="Lara F."/>
            <person name="Munidasa M."/>
            <person name="Palculict T."/>
            <person name="Patil S."/>
            <person name="Pu L.-L."/>
            <person name="Saada N."/>
            <person name="Tang L."/>
            <person name="Weissenberger G."/>
            <person name="Zhu Y."/>
            <person name="Hemphill L."/>
            <person name="Shang Y."/>
            <person name="Youmans B."/>
            <person name="Ayvaz T."/>
            <person name="Ross M."/>
            <person name="Santibanez J."/>
            <person name="Aqrawi P."/>
            <person name="Gross S."/>
            <person name="Joshi V."/>
            <person name="Fowler G."/>
            <person name="Nazareth L."/>
            <person name="Reid J."/>
            <person name="Worley K."/>
            <person name="Petrosino J."/>
            <person name="Highlander S."/>
            <person name="Gibbs R."/>
        </authorList>
    </citation>
    <scope>NUCLEOTIDE SEQUENCE [LARGE SCALE GENOMIC DNA]</scope>
    <source>
        <strain evidence="5 7">ATCC 33926</strain>
    </source>
</reference>
<comment type="similarity">
    <text evidence="1">Belongs to the Gfo/Idh/MocA family.</text>
</comment>
<dbReference type="RefSeq" id="WP_003779260.1">
    <property type="nucleotide sequence ID" value="NZ_CP094241.1"/>
</dbReference>
<dbReference type="Pfam" id="PF02894">
    <property type="entry name" value="GFO_IDH_MocA_C"/>
    <property type="match status" value="1"/>
</dbReference>
<keyword evidence="2" id="KW-0560">Oxidoreductase</keyword>
<feature type="domain" description="Gfo/Idh/MocA-like oxidoreductase N-terminal" evidence="3">
    <location>
        <begin position="4"/>
        <end position="119"/>
    </location>
</feature>
<accession>A0AA36UHW7</accession>
<dbReference type="GO" id="GO:0016491">
    <property type="term" value="F:oxidoreductase activity"/>
    <property type="evidence" value="ECO:0007669"/>
    <property type="project" value="UniProtKB-KW"/>
</dbReference>
<evidence type="ECO:0000256" key="2">
    <source>
        <dbReference type="ARBA" id="ARBA00023002"/>
    </source>
</evidence>
<dbReference type="AlphaFoldDB" id="A0AA36UHW7"/>
<dbReference type="Pfam" id="PF01408">
    <property type="entry name" value="GFO_IDH_MocA"/>
    <property type="match status" value="1"/>
</dbReference>
<gene>
    <name evidence="5" type="ORF">HMPREF9418_2097</name>
    <name evidence="6" type="ORF">MON40_04840</name>
</gene>
<evidence type="ECO:0000313" key="8">
    <source>
        <dbReference type="Proteomes" id="UP000829455"/>
    </source>
</evidence>
<evidence type="ECO:0000313" key="6">
    <source>
        <dbReference type="EMBL" id="UNV85834.1"/>
    </source>
</evidence>
<dbReference type="EMBL" id="AFQE01000102">
    <property type="protein sequence ID" value="EGQ76236.1"/>
    <property type="molecule type" value="Genomic_DNA"/>
</dbReference>
<organism evidence="5 7">
    <name type="scientific">Neisseria macacae ATCC 33926</name>
    <dbReference type="NCBI Taxonomy" id="997348"/>
    <lineage>
        <taxon>Bacteria</taxon>
        <taxon>Pseudomonadati</taxon>
        <taxon>Pseudomonadota</taxon>
        <taxon>Betaproteobacteria</taxon>
        <taxon>Neisseriales</taxon>
        <taxon>Neisseriaceae</taxon>
        <taxon>Neisseria</taxon>
    </lineage>
</organism>
<feature type="domain" description="Gfo/Idh/MocA-like oxidoreductase C-terminal" evidence="4">
    <location>
        <begin position="132"/>
        <end position="346"/>
    </location>
</feature>
<dbReference type="InterPro" id="IPR051317">
    <property type="entry name" value="Gfo/Idh/MocA_oxidoreduct"/>
</dbReference>
<protein>
    <submittedName>
        <fullName evidence="5">Dehydrogenase</fullName>
    </submittedName>
    <submittedName>
        <fullName evidence="6">Gfo/Idh/MocA family oxidoreductase</fullName>
    </submittedName>
</protein>
<dbReference type="Proteomes" id="UP000829455">
    <property type="component" value="Chromosome"/>
</dbReference>
<evidence type="ECO:0000259" key="3">
    <source>
        <dbReference type="Pfam" id="PF01408"/>
    </source>
</evidence>
<name>A0AA36UHW7_9NEIS</name>
<dbReference type="InterPro" id="IPR000683">
    <property type="entry name" value="Gfo/Idh/MocA-like_OxRdtase_N"/>
</dbReference>
<evidence type="ECO:0000256" key="1">
    <source>
        <dbReference type="ARBA" id="ARBA00010928"/>
    </source>
</evidence>
<dbReference type="InterPro" id="IPR004104">
    <property type="entry name" value="Gfo/Idh/MocA-like_OxRdtase_C"/>
</dbReference>
<keyword evidence="8" id="KW-1185">Reference proteome</keyword>
<dbReference type="PANTHER" id="PTHR43708:SF5">
    <property type="entry name" value="CONSERVED EXPRESSED OXIDOREDUCTASE (EUROFUNG)-RELATED"/>
    <property type="match status" value="1"/>
</dbReference>
<dbReference type="Gene3D" id="3.40.50.720">
    <property type="entry name" value="NAD(P)-binding Rossmann-like Domain"/>
    <property type="match status" value="1"/>
</dbReference>
<dbReference type="SUPFAM" id="SSF51735">
    <property type="entry name" value="NAD(P)-binding Rossmann-fold domains"/>
    <property type="match status" value="1"/>
</dbReference>
<reference evidence="6 8" key="2">
    <citation type="submission" date="2022-03" db="EMBL/GenBank/DDBJ databases">
        <title>Genome sequencing of Neisseria macacae.</title>
        <authorList>
            <person name="Baek M.-G."/>
        </authorList>
    </citation>
    <scope>NUCLEOTIDE SEQUENCE [LARGE SCALE GENOMIC DNA]</scope>
    <source>
        <strain evidence="6 8">ATCC 33926</strain>
    </source>
</reference>
<dbReference type="Proteomes" id="UP000004982">
    <property type="component" value="Unassembled WGS sequence"/>
</dbReference>
<evidence type="ECO:0000313" key="5">
    <source>
        <dbReference type="EMBL" id="EGQ76236.1"/>
    </source>
</evidence>
<sequence>MQKIKIGLAGFGMSAQVFHLPFWRADSRFEVVRVFERSGNRAQEVLPQAQTVRSFEELLTDDVDLVVVTTPNQTHFDFAAQALRAGKNVVVEKPLCATAAQALQLAELAERQDVLLTVYQNRRWDSAPLTAKKLLSDDLLGEIVDAEFRFERYAAALNKKRWKETGEAGVGLVYDLGSHLMDMAVDIFGMPDELYADVRYQHEGAVSDDNFYIALYYADGKKVALTASKYAREPLPFMTLHGKRGSYVKQNVDNQEALLLGGAQPVGAWNREPEDEWGILHTEIDGAVVRKTIESVSGNYAAFYENLYDALQGKTPAAVQPRQVAEVLGLLDKVYESAKSECRVKVSGVV</sequence>
<dbReference type="SUPFAM" id="SSF55347">
    <property type="entry name" value="Glyceraldehyde-3-phosphate dehydrogenase-like, C-terminal domain"/>
    <property type="match status" value="1"/>
</dbReference>
<dbReference type="PANTHER" id="PTHR43708">
    <property type="entry name" value="CONSERVED EXPRESSED OXIDOREDUCTASE (EUROFUNG)"/>
    <property type="match status" value="1"/>
</dbReference>